<comment type="caution">
    <text evidence="1">The sequence shown here is derived from an EMBL/GenBank/DDBJ whole genome shotgun (WGS) entry which is preliminary data.</text>
</comment>
<sequence length="83" mass="8789">MPDGSVKQLHAESTTLNCHEANVNVGVSPRLGPCPMLSTFVYLGRTVVSLDGLSSPVWFASTLSASMISYFLLSFAAIASLLL</sequence>
<accession>A0ACB8Q6C3</accession>
<proteinExistence type="predicted"/>
<evidence type="ECO:0000313" key="1">
    <source>
        <dbReference type="EMBL" id="KAI0027343.1"/>
    </source>
</evidence>
<protein>
    <submittedName>
        <fullName evidence="1">Uncharacterized protein</fullName>
    </submittedName>
</protein>
<gene>
    <name evidence="1" type="ORF">K488DRAFT_90971</name>
</gene>
<dbReference type="EMBL" id="MU273927">
    <property type="protein sequence ID" value="KAI0027343.1"/>
    <property type="molecule type" value="Genomic_DNA"/>
</dbReference>
<name>A0ACB8Q6C3_9AGAM</name>
<reference evidence="1" key="1">
    <citation type="submission" date="2021-02" db="EMBL/GenBank/DDBJ databases">
        <authorList>
            <consortium name="DOE Joint Genome Institute"/>
            <person name="Ahrendt S."/>
            <person name="Looney B.P."/>
            <person name="Miyauchi S."/>
            <person name="Morin E."/>
            <person name="Drula E."/>
            <person name="Courty P.E."/>
            <person name="Chicoki N."/>
            <person name="Fauchery L."/>
            <person name="Kohler A."/>
            <person name="Kuo A."/>
            <person name="Labutti K."/>
            <person name="Pangilinan J."/>
            <person name="Lipzen A."/>
            <person name="Riley R."/>
            <person name="Andreopoulos W."/>
            <person name="He G."/>
            <person name="Johnson J."/>
            <person name="Barry K.W."/>
            <person name="Grigoriev I.V."/>
            <person name="Nagy L."/>
            <person name="Hibbett D."/>
            <person name="Henrissat B."/>
            <person name="Matheny P.B."/>
            <person name="Labbe J."/>
            <person name="Martin F."/>
        </authorList>
    </citation>
    <scope>NUCLEOTIDE SEQUENCE</scope>
    <source>
        <strain evidence="1">EC-137</strain>
    </source>
</reference>
<evidence type="ECO:0000313" key="2">
    <source>
        <dbReference type="Proteomes" id="UP000814128"/>
    </source>
</evidence>
<organism evidence="1 2">
    <name type="scientific">Vararia minispora EC-137</name>
    <dbReference type="NCBI Taxonomy" id="1314806"/>
    <lineage>
        <taxon>Eukaryota</taxon>
        <taxon>Fungi</taxon>
        <taxon>Dikarya</taxon>
        <taxon>Basidiomycota</taxon>
        <taxon>Agaricomycotina</taxon>
        <taxon>Agaricomycetes</taxon>
        <taxon>Russulales</taxon>
        <taxon>Lachnocladiaceae</taxon>
        <taxon>Vararia</taxon>
    </lineage>
</organism>
<dbReference type="Proteomes" id="UP000814128">
    <property type="component" value="Unassembled WGS sequence"/>
</dbReference>
<keyword evidence="2" id="KW-1185">Reference proteome</keyword>
<reference evidence="1" key="2">
    <citation type="journal article" date="2022" name="New Phytol.">
        <title>Evolutionary transition to the ectomycorrhizal habit in the genomes of a hyperdiverse lineage of mushroom-forming fungi.</title>
        <authorList>
            <person name="Looney B."/>
            <person name="Miyauchi S."/>
            <person name="Morin E."/>
            <person name="Drula E."/>
            <person name="Courty P.E."/>
            <person name="Kohler A."/>
            <person name="Kuo A."/>
            <person name="LaButti K."/>
            <person name="Pangilinan J."/>
            <person name="Lipzen A."/>
            <person name="Riley R."/>
            <person name="Andreopoulos W."/>
            <person name="He G."/>
            <person name="Johnson J."/>
            <person name="Nolan M."/>
            <person name="Tritt A."/>
            <person name="Barry K.W."/>
            <person name="Grigoriev I.V."/>
            <person name="Nagy L.G."/>
            <person name="Hibbett D."/>
            <person name="Henrissat B."/>
            <person name="Matheny P.B."/>
            <person name="Labbe J."/>
            <person name="Martin F.M."/>
        </authorList>
    </citation>
    <scope>NUCLEOTIDE SEQUENCE</scope>
    <source>
        <strain evidence="1">EC-137</strain>
    </source>
</reference>